<keyword evidence="1" id="KW-1133">Transmembrane helix</keyword>
<evidence type="ECO:0000313" key="3">
    <source>
        <dbReference type="Proteomes" id="UP000050349"/>
    </source>
</evidence>
<keyword evidence="1" id="KW-0472">Membrane</keyword>
<feature type="transmembrane region" description="Helical" evidence="1">
    <location>
        <begin position="12"/>
        <end position="33"/>
    </location>
</feature>
<organism evidence="2 3">
    <name type="scientific">Pseudomonas fluorescens</name>
    <dbReference type="NCBI Taxonomy" id="294"/>
    <lineage>
        <taxon>Bacteria</taxon>
        <taxon>Pseudomonadati</taxon>
        <taxon>Pseudomonadota</taxon>
        <taxon>Gammaproteobacteria</taxon>
        <taxon>Pseudomonadales</taxon>
        <taxon>Pseudomonadaceae</taxon>
        <taxon>Pseudomonas</taxon>
    </lineage>
</organism>
<dbReference type="PATRIC" id="fig|294.162.peg.4519"/>
<dbReference type="EMBL" id="LJXB01000087">
    <property type="protein sequence ID" value="KPU56460.1"/>
    <property type="molecule type" value="Genomic_DNA"/>
</dbReference>
<accession>A0A0P8WTG1</accession>
<comment type="caution">
    <text evidence="2">The sequence shown here is derived from an EMBL/GenBank/DDBJ whole genome shotgun (WGS) entry which is preliminary data.</text>
</comment>
<protein>
    <submittedName>
        <fullName evidence="2">Uncharacterized protein</fullName>
    </submittedName>
</protein>
<evidence type="ECO:0000256" key="1">
    <source>
        <dbReference type="SAM" id="Phobius"/>
    </source>
</evidence>
<dbReference type="OrthoDB" id="7009977at2"/>
<sequence>MTAEGNHFPLTFKAIAYSTAGFLVALVSATKLLDTYFDMTLLADTKGWLLHAWNWLLLETPMPNWSLLTIIAALISALTIAIYYYRTPGGTYGELHEIERKVYKTNNPQFPQLTDNQTLLMEALAYHANFRKIANLDSVCKLVSLSKLEVEDGLKQLQAKRLVKQNVTRGTFGATTFELTLAGKDYALERLKLT</sequence>
<dbReference type="AlphaFoldDB" id="A0A0P8WTG1"/>
<gene>
    <name evidence="2" type="ORF">AN403_1474</name>
</gene>
<dbReference type="Proteomes" id="UP000050349">
    <property type="component" value="Unassembled WGS sequence"/>
</dbReference>
<evidence type="ECO:0000313" key="2">
    <source>
        <dbReference type="EMBL" id="KPU56460.1"/>
    </source>
</evidence>
<reference evidence="2 3" key="1">
    <citation type="submission" date="2015-09" db="EMBL/GenBank/DDBJ databases">
        <authorList>
            <person name="Jackson K.R."/>
            <person name="Lunt B.L."/>
            <person name="Fisher J.N.B."/>
            <person name="Gardner A.V."/>
            <person name="Bailey M.E."/>
            <person name="Deus L.M."/>
            <person name="Earl A.S."/>
            <person name="Gibby P.D."/>
            <person name="Hartmann K.A."/>
            <person name="Liu J.E."/>
            <person name="Manci A.M."/>
            <person name="Nielsen D.A."/>
            <person name="Solomon M.B."/>
            <person name="Breakwell D.P."/>
            <person name="Burnett S.H."/>
            <person name="Grose J.H."/>
        </authorList>
    </citation>
    <scope>NUCLEOTIDE SEQUENCE [LARGE SCALE GENOMIC DNA]</scope>
    <source>
        <strain evidence="2 3">S613</strain>
    </source>
</reference>
<proteinExistence type="predicted"/>
<feature type="transmembrane region" description="Helical" evidence="1">
    <location>
        <begin position="65"/>
        <end position="85"/>
    </location>
</feature>
<name>A0A0P8WTG1_PSEFL</name>
<dbReference type="RefSeq" id="WP_057399300.1">
    <property type="nucleotide sequence ID" value="NZ_LJXB01000087.1"/>
</dbReference>
<keyword evidence="1" id="KW-0812">Transmembrane</keyword>